<protein>
    <submittedName>
        <fullName evidence="11">Family S53 protease-like protein</fullName>
    </submittedName>
</protein>
<comment type="caution">
    <text evidence="11">The sequence shown here is derived from an EMBL/GenBank/DDBJ whole genome shotgun (WGS) entry which is preliminary data.</text>
</comment>
<evidence type="ECO:0000256" key="9">
    <source>
        <dbReference type="SAM" id="SignalP"/>
    </source>
</evidence>
<feature type="binding site" evidence="8">
    <location>
        <position position="534"/>
    </location>
    <ligand>
        <name>Ca(2+)</name>
        <dbReference type="ChEBI" id="CHEBI:29108"/>
    </ligand>
</feature>
<dbReference type="Proteomes" id="UP001362999">
    <property type="component" value="Unassembled WGS sequence"/>
</dbReference>
<evidence type="ECO:0000256" key="3">
    <source>
        <dbReference type="ARBA" id="ARBA00022723"/>
    </source>
</evidence>
<feature type="active site" description="Charge relay system" evidence="8">
    <location>
        <position position="286"/>
    </location>
</feature>
<keyword evidence="6 8" id="KW-0106">Calcium</keyword>
<evidence type="ECO:0000259" key="10">
    <source>
        <dbReference type="PROSITE" id="PS51695"/>
    </source>
</evidence>
<keyword evidence="9" id="KW-0732">Signal</keyword>
<evidence type="ECO:0000256" key="5">
    <source>
        <dbReference type="ARBA" id="ARBA00022825"/>
    </source>
</evidence>
<dbReference type="GO" id="GO:0004252">
    <property type="term" value="F:serine-type endopeptidase activity"/>
    <property type="evidence" value="ECO:0007669"/>
    <property type="project" value="UniProtKB-UniRule"/>
</dbReference>
<feature type="binding site" evidence="8">
    <location>
        <position position="535"/>
    </location>
    <ligand>
        <name>Ca(2+)</name>
        <dbReference type="ChEBI" id="CHEBI:29108"/>
    </ligand>
</feature>
<feature type="domain" description="Peptidase S53" evidence="10">
    <location>
        <begin position="210"/>
        <end position="575"/>
    </location>
</feature>
<feature type="active site" description="Charge relay system" evidence="8">
    <location>
        <position position="491"/>
    </location>
</feature>
<evidence type="ECO:0000256" key="7">
    <source>
        <dbReference type="ARBA" id="ARBA00023145"/>
    </source>
</evidence>
<dbReference type="GO" id="GO:0006508">
    <property type="term" value="P:proteolysis"/>
    <property type="evidence" value="ECO:0007669"/>
    <property type="project" value="UniProtKB-KW"/>
</dbReference>
<dbReference type="InterPro" id="IPR030400">
    <property type="entry name" value="Sedolisin_dom"/>
</dbReference>
<feature type="binding site" evidence="8">
    <location>
        <position position="553"/>
    </location>
    <ligand>
        <name>Ca(2+)</name>
        <dbReference type="ChEBI" id="CHEBI:29108"/>
    </ligand>
</feature>
<comment type="cofactor">
    <cofactor evidence="8">
        <name>Ca(2+)</name>
        <dbReference type="ChEBI" id="CHEBI:29108"/>
    </cofactor>
    <text evidence="8">Binds 1 Ca(2+) ion per subunit.</text>
</comment>
<evidence type="ECO:0000313" key="11">
    <source>
        <dbReference type="EMBL" id="KAK7017738.1"/>
    </source>
</evidence>
<dbReference type="PANTHER" id="PTHR14218:SF15">
    <property type="entry name" value="TRIPEPTIDYL-PEPTIDASE 1"/>
    <property type="match status" value="1"/>
</dbReference>
<dbReference type="EMBL" id="JAWWNJ010000047">
    <property type="protein sequence ID" value="KAK7017738.1"/>
    <property type="molecule type" value="Genomic_DNA"/>
</dbReference>
<dbReference type="InterPro" id="IPR015366">
    <property type="entry name" value="S53_propep"/>
</dbReference>
<sequence length="575" mass="60710">MVSLRARSFVLAALVALATASPTHLEARTIHERRVAPAPGFTDLGPAPADDQLKLRIALKSTNIVGLEKELMAVSDPRSARYGQHLTPEQVAEYVKPTADTLSAVTSWLESNNIASTPISPAGDLLQIQIPVSKANSLLSAEFSLFKHTNSNETNIRTLQYSLPASLAPHVAYLHPTTSFTTSILPPNPKLKLLNKVNTKRAVDASCLEEATPACLQELYGIPSAPATQKNNVLGVSAFSRQFAIFEDLQSFLTELRPDIDPTTRFNVLPVDGGANTQLPSNAGLEANLDIQYTVGLATNVPVTFIAVGDRTTDGVFGFVDEVNALIALSPAERPTVLTTSYGFNEFQLTQPVAQGLCNAYLQLTALGTSILFASGDGGVGGVRANDTCTVFNPTEPAGCPWITTVGATELIEGDGGLHESGVAFSSGGFSNHFPTPDYQKQDIHQFIAGLDGQYDGQYNASGRGFPDVSALGMNFVVYSDRFSTLVGGTSASSPIFASIISLLNDELIGQGKSPLGFLNPLLYSATGRAALNDITNGTNPSCGTDGFSATSGWDPITGLGTPNYAKLRQAVGLA</sequence>
<keyword evidence="4 8" id="KW-0378">Hydrolase</keyword>
<dbReference type="Gene3D" id="3.40.50.200">
    <property type="entry name" value="Peptidase S8/S53 domain"/>
    <property type="match status" value="1"/>
</dbReference>
<dbReference type="PANTHER" id="PTHR14218">
    <property type="entry name" value="PROTEASE S8 TRIPEPTIDYL PEPTIDASE I CLN2"/>
    <property type="match status" value="1"/>
</dbReference>
<dbReference type="GO" id="GO:0008240">
    <property type="term" value="F:tripeptidyl-peptidase activity"/>
    <property type="evidence" value="ECO:0007669"/>
    <property type="project" value="TreeGrafter"/>
</dbReference>
<evidence type="ECO:0000256" key="2">
    <source>
        <dbReference type="ARBA" id="ARBA00022670"/>
    </source>
</evidence>
<keyword evidence="5 8" id="KW-0720">Serine protease</keyword>
<feature type="chain" id="PRO_5043855427" evidence="9">
    <location>
        <begin position="21"/>
        <end position="575"/>
    </location>
</feature>
<evidence type="ECO:0000256" key="8">
    <source>
        <dbReference type="PROSITE-ProRule" id="PRU01032"/>
    </source>
</evidence>
<keyword evidence="3 8" id="KW-0479">Metal-binding</keyword>
<evidence type="ECO:0000313" key="12">
    <source>
        <dbReference type="Proteomes" id="UP001362999"/>
    </source>
</evidence>
<evidence type="ECO:0000256" key="1">
    <source>
        <dbReference type="ARBA" id="ARBA00004239"/>
    </source>
</evidence>
<dbReference type="SUPFAM" id="SSF52743">
    <property type="entry name" value="Subtilisin-like"/>
    <property type="match status" value="1"/>
</dbReference>
<evidence type="ECO:0000256" key="4">
    <source>
        <dbReference type="ARBA" id="ARBA00022801"/>
    </source>
</evidence>
<comment type="subcellular location">
    <subcellularLocation>
        <location evidence="1">Secreted</location>
        <location evidence="1">Extracellular space</location>
    </subcellularLocation>
</comment>
<dbReference type="GO" id="GO:0005576">
    <property type="term" value="C:extracellular region"/>
    <property type="evidence" value="ECO:0007669"/>
    <property type="project" value="UniProtKB-SubCell"/>
</dbReference>
<keyword evidence="2 8" id="KW-0645">Protease</keyword>
<dbReference type="InterPro" id="IPR036852">
    <property type="entry name" value="Peptidase_S8/S53_dom_sf"/>
</dbReference>
<dbReference type="SMART" id="SM00944">
    <property type="entry name" value="Pro-kuma_activ"/>
    <property type="match status" value="1"/>
</dbReference>
<dbReference type="PROSITE" id="PS51695">
    <property type="entry name" value="SEDOLISIN"/>
    <property type="match status" value="1"/>
</dbReference>
<dbReference type="CDD" id="cd11377">
    <property type="entry name" value="Pro-peptidase_S53"/>
    <property type="match status" value="1"/>
</dbReference>
<gene>
    <name evidence="11" type="ORF">R3P38DRAFT_2985151</name>
</gene>
<feature type="binding site" evidence="8">
    <location>
        <position position="555"/>
    </location>
    <ligand>
        <name>Ca(2+)</name>
        <dbReference type="ChEBI" id="CHEBI:29108"/>
    </ligand>
</feature>
<dbReference type="SUPFAM" id="SSF54897">
    <property type="entry name" value="Protease propeptides/inhibitors"/>
    <property type="match status" value="1"/>
</dbReference>
<dbReference type="CDD" id="cd04056">
    <property type="entry name" value="Peptidases_S53"/>
    <property type="match status" value="1"/>
</dbReference>
<organism evidence="11 12">
    <name type="scientific">Favolaschia claudopus</name>
    <dbReference type="NCBI Taxonomy" id="2862362"/>
    <lineage>
        <taxon>Eukaryota</taxon>
        <taxon>Fungi</taxon>
        <taxon>Dikarya</taxon>
        <taxon>Basidiomycota</taxon>
        <taxon>Agaricomycotina</taxon>
        <taxon>Agaricomycetes</taxon>
        <taxon>Agaricomycetidae</taxon>
        <taxon>Agaricales</taxon>
        <taxon>Marasmiineae</taxon>
        <taxon>Mycenaceae</taxon>
        <taxon>Favolaschia</taxon>
    </lineage>
</organism>
<reference evidence="11 12" key="1">
    <citation type="journal article" date="2024" name="J Genomics">
        <title>Draft genome sequencing and assembly of Favolaschia claudopus CIRM-BRFM 2984 isolated from oak limbs.</title>
        <authorList>
            <person name="Navarro D."/>
            <person name="Drula E."/>
            <person name="Chaduli D."/>
            <person name="Cazenave R."/>
            <person name="Ahrendt S."/>
            <person name="Wang J."/>
            <person name="Lipzen A."/>
            <person name="Daum C."/>
            <person name="Barry K."/>
            <person name="Grigoriev I.V."/>
            <person name="Favel A."/>
            <person name="Rosso M.N."/>
            <person name="Martin F."/>
        </authorList>
    </citation>
    <scope>NUCLEOTIDE SEQUENCE [LARGE SCALE GENOMIC DNA]</scope>
    <source>
        <strain evidence="11 12">CIRM-BRFM 2984</strain>
    </source>
</reference>
<keyword evidence="12" id="KW-1185">Reference proteome</keyword>
<dbReference type="GO" id="GO:0046872">
    <property type="term" value="F:metal ion binding"/>
    <property type="evidence" value="ECO:0007669"/>
    <property type="project" value="UniProtKB-UniRule"/>
</dbReference>
<dbReference type="AlphaFoldDB" id="A0AAW0AW95"/>
<feature type="signal peptide" evidence="9">
    <location>
        <begin position="1"/>
        <end position="20"/>
    </location>
</feature>
<dbReference type="InterPro" id="IPR050819">
    <property type="entry name" value="Tripeptidyl-peptidase_I"/>
</dbReference>
<keyword evidence="7" id="KW-0865">Zymogen</keyword>
<evidence type="ECO:0000256" key="6">
    <source>
        <dbReference type="ARBA" id="ARBA00022837"/>
    </source>
</evidence>
<dbReference type="Pfam" id="PF09286">
    <property type="entry name" value="Pro-kuma_activ"/>
    <property type="match status" value="1"/>
</dbReference>
<proteinExistence type="predicted"/>
<accession>A0AAW0AW95</accession>
<name>A0AAW0AW95_9AGAR</name>
<feature type="active site" description="Charge relay system" evidence="8">
    <location>
        <position position="290"/>
    </location>
</feature>